<dbReference type="OrthoDB" id="2664633at2"/>
<dbReference type="AlphaFoldDB" id="A0A4Q9QP69"/>
<feature type="domain" description="DUF6862" evidence="2">
    <location>
        <begin position="322"/>
        <end position="385"/>
    </location>
</feature>
<feature type="domain" description="DUF637" evidence="1">
    <location>
        <begin position="71"/>
        <end position="254"/>
    </location>
</feature>
<dbReference type="Proteomes" id="UP000293172">
    <property type="component" value="Unassembled WGS sequence"/>
</dbReference>
<sequence>MVQADPDLAWLKEIEQRGDVDWRQVKEIHDSFKYSHSGLGVAAQLIIAIVMAAVVGPMAAAAVGGGTAGAIAGAVASGAATNASVSVVNNRGDLGAVFKDVTSSDALKGYLVTGVTAGLTAGLYDQWTGTETTASSTSNAVGANTPLSNAGVVSVPGSGLSSWSGIGKFAINQALQNTTSAALSKLVGQDGSFSDALQSTLANTFMAAGFNWIGDVTYGVHNDGGPVKIGLHAVMGGLVAEAMGGDFKTGALAAGVNELLVAKLDAQYQEMDDEQRQKLLVMNSQLIGVFTAALQGGDAESLQVASAVAGGATSYNYLNHAEAEERLEKHQACQAGDKMACDRRDQLDLLDKQRDEELKFACRGALESAACKSLRADAFTALESYGPYKDNAEWRALHDDLIRNDMEGYTKYSLAREYESVRDILAQTPAGLTNEAALAIVALLGQARGAGAVGGAKGILTPKDFPEVSAQISRQKQLRHLEGTPQLAERGKGGYLNDISDAQKVLDAYRSGNAVVLGKNAQGFPIVRVDGVTGTNVNIGAGINSQPTNVFIIKGTKSPSVVPTSPTPKLVD</sequence>
<dbReference type="InterPro" id="IPR049271">
    <property type="entry name" value="DUF6862"/>
</dbReference>
<reference evidence="3 4" key="1">
    <citation type="submission" date="2018-06" db="EMBL/GenBank/DDBJ databases">
        <title>Three novel Pseudomonas species isolated from symptomatic oak.</title>
        <authorList>
            <person name="Bueno-Gonzalez V."/>
            <person name="Brady C."/>
        </authorList>
    </citation>
    <scope>NUCLEOTIDE SEQUENCE [LARGE SCALE GENOMIC DNA]</scope>
    <source>
        <strain evidence="3 4">P6B</strain>
    </source>
</reference>
<gene>
    <name evidence="3" type="ORF">DNK44_26030</name>
</gene>
<dbReference type="Pfam" id="PF21726">
    <property type="entry name" value="DUF6862"/>
    <property type="match status" value="1"/>
</dbReference>
<organism evidence="3 4">
    <name type="scientific">Phytopseudomonas dryadis</name>
    <dbReference type="NCBI Taxonomy" id="2487520"/>
    <lineage>
        <taxon>Bacteria</taxon>
        <taxon>Pseudomonadati</taxon>
        <taxon>Pseudomonadota</taxon>
        <taxon>Gammaproteobacteria</taxon>
        <taxon>Pseudomonadales</taxon>
        <taxon>Pseudomonadaceae</taxon>
        <taxon>Phytopseudomonas</taxon>
    </lineage>
</organism>
<comment type="caution">
    <text evidence="3">The sequence shown here is derived from an EMBL/GenBank/DDBJ whole genome shotgun (WGS) entry which is preliminary data.</text>
</comment>
<evidence type="ECO:0000313" key="3">
    <source>
        <dbReference type="EMBL" id="TBU81905.1"/>
    </source>
</evidence>
<accession>A0A4Q9QP69</accession>
<proteinExistence type="predicted"/>
<dbReference type="InterPro" id="IPR006915">
    <property type="entry name" value="DUF637_hemagglutn_put"/>
</dbReference>
<dbReference type="Pfam" id="PF04830">
    <property type="entry name" value="DUF637"/>
    <property type="match status" value="1"/>
</dbReference>
<evidence type="ECO:0000313" key="4">
    <source>
        <dbReference type="Proteomes" id="UP000293172"/>
    </source>
</evidence>
<protein>
    <submittedName>
        <fullName evidence="3">Uncharacterized protein</fullName>
    </submittedName>
</protein>
<evidence type="ECO:0000259" key="2">
    <source>
        <dbReference type="Pfam" id="PF21726"/>
    </source>
</evidence>
<name>A0A4Q9QP69_9GAMM</name>
<dbReference type="EMBL" id="QJUL01000081">
    <property type="protein sequence ID" value="TBU81905.1"/>
    <property type="molecule type" value="Genomic_DNA"/>
</dbReference>
<evidence type="ECO:0000259" key="1">
    <source>
        <dbReference type="Pfam" id="PF04830"/>
    </source>
</evidence>